<dbReference type="AlphaFoldDB" id="A0ABD3AM86"/>
<keyword evidence="4" id="KW-0106">Calcium</keyword>
<proteinExistence type="predicted"/>
<sequence>MLQYMVPSFPPYPKKLLLQSPSLPCLFLCLIQEKTMMWMTILVLLLLFIAGLTTNSPPKKFLAWLHTFYVKVCKNHSTQVASNHEAVHFDKNKVEEKRSDYNNKVQLRSVFETFDKNNDGYITKQELRDSLKNIGIVMTENDIADMVKRVDSNGDGLIDLDEFCKSFGSLLSREELNEEEHGRDGNEEVEDREGELKEAFAVFDGDKDGLITVEELGLVLSSLGFKEGKKLEDCKEMIRKVDMDGDGMVNFDEFKKMMNAGQRLVPVS</sequence>
<dbReference type="FunFam" id="1.10.238.10:FF:000089">
    <property type="entry name" value="calmodulin-like protein 3"/>
    <property type="match status" value="1"/>
</dbReference>
<feature type="domain" description="EF-hand" evidence="6">
    <location>
        <begin position="191"/>
        <end position="226"/>
    </location>
</feature>
<dbReference type="EMBL" id="JBJUIK010000003">
    <property type="protein sequence ID" value="KAL3532300.1"/>
    <property type="molecule type" value="Genomic_DNA"/>
</dbReference>
<comment type="caution">
    <text evidence="7">The sequence shown here is derived from an EMBL/GenBank/DDBJ whole genome shotgun (WGS) entry which is preliminary data.</text>
</comment>
<reference evidence="7 8" key="1">
    <citation type="submission" date="2024-11" db="EMBL/GenBank/DDBJ databases">
        <title>A near-complete genome assembly of Cinchona calisaya.</title>
        <authorList>
            <person name="Lian D.C."/>
            <person name="Zhao X.W."/>
            <person name="Wei L."/>
        </authorList>
    </citation>
    <scope>NUCLEOTIDE SEQUENCE [LARGE SCALE GENOMIC DNA]</scope>
    <source>
        <tissue evidence="7">Nenye</tissue>
    </source>
</reference>
<keyword evidence="5" id="KW-0472">Membrane</keyword>
<evidence type="ECO:0000256" key="5">
    <source>
        <dbReference type="SAM" id="Phobius"/>
    </source>
</evidence>
<evidence type="ECO:0000259" key="6">
    <source>
        <dbReference type="PROSITE" id="PS50222"/>
    </source>
</evidence>
<feature type="transmembrane region" description="Helical" evidence="5">
    <location>
        <begin position="36"/>
        <end position="54"/>
    </location>
</feature>
<dbReference type="Proteomes" id="UP001630127">
    <property type="component" value="Unassembled WGS sequence"/>
</dbReference>
<name>A0ABD3AM86_9GENT</name>
<dbReference type="FunFam" id="1.10.238.10:FF:000178">
    <property type="entry name" value="Calmodulin-2 A"/>
    <property type="match status" value="1"/>
</dbReference>
<evidence type="ECO:0000256" key="3">
    <source>
        <dbReference type="ARBA" id="ARBA00022737"/>
    </source>
</evidence>
<evidence type="ECO:0000256" key="1">
    <source>
        <dbReference type="ARBA" id="ARBA00003291"/>
    </source>
</evidence>
<feature type="domain" description="EF-hand" evidence="6">
    <location>
        <begin position="138"/>
        <end position="173"/>
    </location>
</feature>
<dbReference type="GO" id="GO:0043226">
    <property type="term" value="C:organelle"/>
    <property type="evidence" value="ECO:0007669"/>
    <property type="project" value="UniProtKB-ARBA"/>
</dbReference>
<dbReference type="InterPro" id="IPR002048">
    <property type="entry name" value="EF_hand_dom"/>
</dbReference>
<dbReference type="CDD" id="cd00051">
    <property type="entry name" value="EFh"/>
    <property type="match status" value="2"/>
</dbReference>
<gene>
    <name evidence="7" type="ORF">ACH5RR_005821</name>
</gene>
<keyword evidence="2" id="KW-0479">Metal-binding</keyword>
<dbReference type="Gene3D" id="1.10.238.10">
    <property type="entry name" value="EF-hand"/>
    <property type="match status" value="2"/>
</dbReference>
<keyword evidence="8" id="KW-1185">Reference proteome</keyword>
<dbReference type="Pfam" id="PF13499">
    <property type="entry name" value="EF-hand_7"/>
    <property type="match status" value="2"/>
</dbReference>
<dbReference type="InterPro" id="IPR011992">
    <property type="entry name" value="EF-hand-dom_pair"/>
</dbReference>
<protein>
    <recommendedName>
        <fullName evidence="6">EF-hand domain-containing protein</fullName>
    </recommendedName>
</protein>
<dbReference type="SMART" id="SM00054">
    <property type="entry name" value="EFh"/>
    <property type="match status" value="4"/>
</dbReference>
<keyword evidence="5" id="KW-1133">Transmembrane helix</keyword>
<dbReference type="GO" id="GO:0005737">
    <property type="term" value="C:cytoplasm"/>
    <property type="evidence" value="ECO:0007669"/>
    <property type="project" value="UniProtKB-ARBA"/>
</dbReference>
<accession>A0ABD3AM86</accession>
<evidence type="ECO:0000256" key="2">
    <source>
        <dbReference type="ARBA" id="ARBA00022723"/>
    </source>
</evidence>
<evidence type="ECO:0000256" key="4">
    <source>
        <dbReference type="ARBA" id="ARBA00022837"/>
    </source>
</evidence>
<evidence type="ECO:0000313" key="7">
    <source>
        <dbReference type="EMBL" id="KAL3532300.1"/>
    </source>
</evidence>
<comment type="function">
    <text evidence="1">Potential calcium sensor.</text>
</comment>
<feature type="domain" description="EF-hand" evidence="6">
    <location>
        <begin position="229"/>
        <end position="264"/>
    </location>
</feature>
<dbReference type="PANTHER" id="PTHR10891">
    <property type="entry name" value="EF-HAND CALCIUM-BINDING DOMAIN CONTAINING PROTEIN"/>
    <property type="match status" value="1"/>
</dbReference>
<evidence type="ECO:0000313" key="8">
    <source>
        <dbReference type="Proteomes" id="UP001630127"/>
    </source>
</evidence>
<keyword evidence="3" id="KW-0677">Repeat</keyword>
<dbReference type="SUPFAM" id="SSF47473">
    <property type="entry name" value="EF-hand"/>
    <property type="match status" value="1"/>
</dbReference>
<dbReference type="InterPro" id="IPR039647">
    <property type="entry name" value="EF_hand_pair_protein_CML-like"/>
</dbReference>
<organism evidence="7 8">
    <name type="scientific">Cinchona calisaya</name>
    <dbReference type="NCBI Taxonomy" id="153742"/>
    <lineage>
        <taxon>Eukaryota</taxon>
        <taxon>Viridiplantae</taxon>
        <taxon>Streptophyta</taxon>
        <taxon>Embryophyta</taxon>
        <taxon>Tracheophyta</taxon>
        <taxon>Spermatophyta</taxon>
        <taxon>Magnoliopsida</taxon>
        <taxon>eudicotyledons</taxon>
        <taxon>Gunneridae</taxon>
        <taxon>Pentapetalae</taxon>
        <taxon>asterids</taxon>
        <taxon>lamiids</taxon>
        <taxon>Gentianales</taxon>
        <taxon>Rubiaceae</taxon>
        <taxon>Cinchonoideae</taxon>
        <taxon>Cinchoneae</taxon>
        <taxon>Cinchona</taxon>
    </lineage>
</organism>
<dbReference type="InterPro" id="IPR018247">
    <property type="entry name" value="EF_Hand_1_Ca_BS"/>
</dbReference>
<keyword evidence="5" id="KW-0812">Transmembrane</keyword>
<dbReference type="PROSITE" id="PS00018">
    <property type="entry name" value="EF_HAND_1"/>
    <property type="match status" value="4"/>
</dbReference>
<feature type="domain" description="EF-hand" evidence="6">
    <location>
        <begin position="102"/>
        <end position="137"/>
    </location>
</feature>
<dbReference type="PROSITE" id="PS50222">
    <property type="entry name" value="EF_HAND_2"/>
    <property type="match status" value="4"/>
</dbReference>
<dbReference type="GO" id="GO:0046872">
    <property type="term" value="F:metal ion binding"/>
    <property type="evidence" value="ECO:0007669"/>
    <property type="project" value="UniProtKB-KW"/>
</dbReference>